<gene>
    <name evidence="4" type="ORF">MANES_17G030200</name>
</gene>
<dbReference type="GO" id="GO:0005634">
    <property type="term" value="C:nucleus"/>
    <property type="evidence" value="ECO:0000318"/>
    <property type="project" value="GO_Central"/>
</dbReference>
<feature type="region of interest" description="Disordered" evidence="2">
    <location>
        <begin position="1"/>
        <end position="58"/>
    </location>
</feature>
<evidence type="ECO:0000259" key="3">
    <source>
        <dbReference type="Pfam" id="PF04504"/>
    </source>
</evidence>
<dbReference type="STRING" id="3983.A0A2C9U4F8"/>
<evidence type="ECO:0000256" key="1">
    <source>
        <dbReference type="ARBA" id="ARBA00010820"/>
    </source>
</evidence>
<dbReference type="InterPro" id="IPR007592">
    <property type="entry name" value="GEBP"/>
</dbReference>
<feature type="compositionally biased region" description="Basic and acidic residues" evidence="2">
    <location>
        <begin position="31"/>
        <end position="58"/>
    </location>
</feature>
<dbReference type="GO" id="GO:0006355">
    <property type="term" value="P:regulation of DNA-templated transcription"/>
    <property type="evidence" value="ECO:0007669"/>
    <property type="project" value="InterPro"/>
</dbReference>
<dbReference type="PANTHER" id="PTHR31662:SF33">
    <property type="entry name" value="DNA-BINDING STOREKEEPER PROTEIN TRANSCRIPTIONAL REGULATOR-LIKE PROTEIN"/>
    <property type="match status" value="1"/>
</dbReference>
<protein>
    <recommendedName>
        <fullName evidence="3">Glabrous enhancer-binding protein-like DBD domain-containing protein</fullName>
    </recommendedName>
</protein>
<dbReference type="AlphaFoldDB" id="A0A2C9U4F8"/>
<name>A0A2C9U4F8_MANES</name>
<dbReference type="SMR" id="A0A2C9U4F8"/>
<evidence type="ECO:0000256" key="2">
    <source>
        <dbReference type="SAM" id="MobiDB-lite"/>
    </source>
</evidence>
<accession>A0A2C9U4F8</accession>
<evidence type="ECO:0000313" key="4">
    <source>
        <dbReference type="EMBL" id="OAY24621.1"/>
    </source>
</evidence>
<sequence>MEENPLKTTKHRSKSLASTQVAVKSTAAVKRGSETDRDPKESKRSKKKDSESDGSVDKPEDIKKQLFQRLWSEDDEILVLEGIIDFTENKGVDHAKDMNSFFDFIKSSLHFDVSLNQLKDKVLRLKKSLRNMKAKGKWVKIRHFLKPIIKNLLICGKRYGAAKQLVGRSDLILKSNGKE</sequence>
<dbReference type="InterPro" id="IPR053932">
    <property type="entry name" value="GeBP-like_DBD"/>
</dbReference>
<comment type="similarity">
    <text evidence="1">Belongs to the GeBP family.</text>
</comment>
<feature type="domain" description="Glabrous enhancer-binding protein-like DBD" evidence="3">
    <location>
        <begin position="67"/>
        <end position="136"/>
    </location>
</feature>
<dbReference type="Pfam" id="PF04504">
    <property type="entry name" value="GeBP-like_DBD"/>
    <property type="match status" value="1"/>
</dbReference>
<dbReference type="PANTHER" id="PTHR31662">
    <property type="entry name" value="BNAANNG10740D PROTEIN-RELATED"/>
    <property type="match status" value="1"/>
</dbReference>
<reference evidence="4" key="1">
    <citation type="submission" date="2016-02" db="EMBL/GenBank/DDBJ databases">
        <title>WGS assembly of Manihot esculenta.</title>
        <authorList>
            <person name="Bredeson J.V."/>
            <person name="Prochnik S.E."/>
            <person name="Lyons J.B."/>
            <person name="Schmutz J."/>
            <person name="Grimwood J."/>
            <person name="Vrebalov J."/>
            <person name="Bart R.S."/>
            <person name="Amuge T."/>
            <person name="Ferguson M.E."/>
            <person name="Green R."/>
            <person name="Putnam N."/>
            <person name="Stites J."/>
            <person name="Rounsley S."/>
            <person name="Rokhsar D.S."/>
        </authorList>
    </citation>
    <scope>NUCLEOTIDE SEQUENCE [LARGE SCALE GENOMIC DNA]</scope>
    <source>
        <tissue evidence="4">Leaf</tissue>
    </source>
</reference>
<proteinExistence type="inferred from homology"/>
<organism evidence="4">
    <name type="scientific">Manihot esculenta</name>
    <name type="common">Cassava</name>
    <name type="synonym">Jatropha manihot</name>
    <dbReference type="NCBI Taxonomy" id="3983"/>
    <lineage>
        <taxon>Eukaryota</taxon>
        <taxon>Viridiplantae</taxon>
        <taxon>Streptophyta</taxon>
        <taxon>Embryophyta</taxon>
        <taxon>Tracheophyta</taxon>
        <taxon>Spermatophyta</taxon>
        <taxon>Magnoliopsida</taxon>
        <taxon>eudicotyledons</taxon>
        <taxon>Gunneridae</taxon>
        <taxon>Pentapetalae</taxon>
        <taxon>rosids</taxon>
        <taxon>fabids</taxon>
        <taxon>Malpighiales</taxon>
        <taxon>Euphorbiaceae</taxon>
        <taxon>Crotonoideae</taxon>
        <taxon>Manihoteae</taxon>
        <taxon>Manihot</taxon>
    </lineage>
</organism>
<dbReference type="EMBL" id="CM004403">
    <property type="protein sequence ID" value="OAY24621.1"/>
    <property type="molecule type" value="Genomic_DNA"/>
</dbReference>